<evidence type="ECO:0000313" key="1">
    <source>
        <dbReference type="EMBL" id="CAK5089912.1"/>
    </source>
</evidence>
<protein>
    <submittedName>
        <fullName evidence="1">Uncharacterized protein</fullName>
    </submittedName>
</protein>
<dbReference type="EMBL" id="CAVMJV010000080">
    <property type="protein sequence ID" value="CAK5089912.1"/>
    <property type="molecule type" value="Genomic_DNA"/>
</dbReference>
<evidence type="ECO:0000313" key="2">
    <source>
        <dbReference type="Proteomes" id="UP001497535"/>
    </source>
</evidence>
<comment type="caution">
    <text evidence="1">The sequence shown here is derived from an EMBL/GenBank/DDBJ whole genome shotgun (WGS) entry which is preliminary data.</text>
</comment>
<gene>
    <name evidence="1" type="ORF">MENTE1834_LOCUS37670</name>
</gene>
<dbReference type="Proteomes" id="UP001497535">
    <property type="component" value="Unassembled WGS sequence"/>
</dbReference>
<keyword evidence="2" id="KW-1185">Reference proteome</keyword>
<accession>A0ACB1AEF2</accession>
<sequence length="66" mass="7968">MKVSVLAGVEKFCEVFEKLFYLFESILIYLVYFYLLGYFSFASRHFSCFFYFVTNLLTISMNFWGH</sequence>
<proteinExistence type="predicted"/>
<organism evidence="1 2">
    <name type="scientific">Meloidogyne enterolobii</name>
    <name type="common">Root-knot nematode worm</name>
    <name type="synonym">Meloidogyne mayaguensis</name>
    <dbReference type="NCBI Taxonomy" id="390850"/>
    <lineage>
        <taxon>Eukaryota</taxon>
        <taxon>Metazoa</taxon>
        <taxon>Ecdysozoa</taxon>
        <taxon>Nematoda</taxon>
        <taxon>Chromadorea</taxon>
        <taxon>Rhabditida</taxon>
        <taxon>Tylenchina</taxon>
        <taxon>Tylenchomorpha</taxon>
        <taxon>Tylenchoidea</taxon>
        <taxon>Meloidogynidae</taxon>
        <taxon>Meloidogyninae</taxon>
        <taxon>Meloidogyne</taxon>
    </lineage>
</organism>
<name>A0ACB1AEF2_MELEN</name>
<reference evidence="1" key="1">
    <citation type="submission" date="2023-11" db="EMBL/GenBank/DDBJ databases">
        <authorList>
            <person name="Poullet M."/>
        </authorList>
    </citation>
    <scope>NUCLEOTIDE SEQUENCE</scope>
    <source>
        <strain evidence="1">E1834</strain>
    </source>
</reference>